<dbReference type="RefSeq" id="XP_005649893.1">
    <property type="nucleotide sequence ID" value="XM_005649836.1"/>
</dbReference>
<reference evidence="2 3" key="1">
    <citation type="journal article" date="2012" name="Genome Biol.">
        <title>The genome of the polar eukaryotic microalga coccomyxa subellipsoidea reveals traits of cold adaptation.</title>
        <authorList>
            <person name="Blanc G."/>
            <person name="Agarkova I."/>
            <person name="Grimwood J."/>
            <person name="Kuo A."/>
            <person name="Brueggeman A."/>
            <person name="Dunigan D."/>
            <person name="Gurnon J."/>
            <person name="Ladunga I."/>
            <person name="Lindquist E."/>
            <person name="Lucas S."/>
            <person name="Pangilinan J."/>
            <person name="Proschold T."/>
            <person name="Salamov A."/>
            <person name="Schmutz J."/>
            <person name="Weeks D."/>
            <person name="Yamada T."/>
            <person name="Claverie J.M."/>
            <person name="Grigoriev I."/>
            <person name="Van Etten J."/>
            <person name="Lomsadze A."/>
            <person name="Borodovsky M."/>
        </authorList>
    </citation>
    <scope>NUCLEOTIDE SEQUENCE [LARGE SCALE GENOMIC DNA]</scope>
    <source>
        <strain evidence="2 3">C-169</strain>
    </source>
</reference>
<dbReference type="KEGG" id="csl:COCSUDRAFT_46683"/>
<name>I0Z3Y0_COCSC</name>
<dbReference type="AlphaFoldDB" id="I0Z3Y0"/>
<sequence length="326" mass="36237">MGLKFLFRSDHRQHGCPSLIRQVHSRLVQARPHRAFPPLWLSISKNGAQRSACSAALKKDNVSQNQKGKPSLGNILQGVQKAIGITFPEDKEACFSGNGIHMGMGVSWQLRCRGVDGAFIEEIRGRHLSFKYGHPGVSTGTRTAQTWGMEWDDLPKELQLDDNEALLIQAWVRTGFWVTEQALDHLAISVNSEAEREELRAPEASESRLSSVHVPEDGPSTSDLGAQDTEESVVLSLRLRRGKVKALLWVCTRTWQPLRLACPLCGQIDMSTYEHWTDWQTSGPSIRHPKLVVQRGGTGGNNSFATVNVSWQPRSAPQSYLMPPCP</sequence>
<feature type="compositionally biased region" description="Basic and acidic residues" evidence="1">
    <location>
        <begin position="197"/>
        <end position="206"/>
    </location>
</feature>
<dbReference type="STRING" id="574566.I0Z3Y0"/>
<feature type="non-terminal residue" evidence="2">
    <location>
        <position position="326"/>
    </location>
</feature>
<dbReference type="Proteomes" id="UP000007264">
    <property type="component" value="Unassembled WGS sequence"/>
</dbReference>
<keyword evidence="3" id="KW-1185">Reference proteome</keyword>
<dbReference type="GeneID" id="17043351"/>
<dbReference type="OrthoDB" id="2018659at2759"/>
<organism evidence="2 3">
    <name type="scientific">Coccomyxa subellipsoidea (strain C-169)</name>
    <name type="common">Green microalga</name>
    <dbReference type="NCBI Taxonomy" id="574566"/>
    <lineage>
        <taxon>Eukaryota</taxon>
        <taxon>Viridiplantae</taxon>
        <taxon>Chlorophyta</taxon>
        <taxon>core chlorophytes</taxon>
        <taxon>Trebouxiophyceae</taxon>
        <taxon>Trebouxiophyceae incertae sedis</taxon>
        <taxon>Coccomyxaceae</taxon>
        <taxon>Coccomyxa</taxon>
        <taxon>Coccomyxa subellipsoidea</taxon>
    </lineage>
</organism>
<dbReference type="EMBL" id="AGSI01000004">
    <property type="protein sequence ID" value="EIE25349.1"/>
    <property type="molecule type" value="Genomic_DNA"/>
</dbReference>
<evidence type="ECO:0000313" key="2">
    <source>
        <dbReference type="EMBL" id="EIE25349.1"/>
    </source>
</evidence>
<comment type="caution">
    <text evidence="2">The sequence shown here is derived from an EMBL/GenBank/DDBJ whole genome shotgun (WGS) entry which is preliminary data.</text>
</comment>
<accession>I0Z3Y0</accession>
<gene>
    <name evidence="2" type="ORF">COCSUDRAFT_46683</name>
</gene>
<evidence type="ECO:0000256" key="1">
    <source>
        <dbReference type="SAM" id="MobiDB-lite"/>
    </source>
</evidence>
<proteinExistence type="predicted"/>
<protein>
    <submittedName>
        <fullName evidence="2">Uncharacterized protein</fullName>
    </submittedName>
</protein>
<evidence type="ECO:0000313" key="3">
    <source>
        <dbReference type="Proteomes" id="UP000007264"/>
    </source>
</evidence>
<feature type="region of interest" description="Disordered" evidence="1">
    <location>
        <begin position="197"/>
        <end position="227"/>
    </location>
</feature>